<organism evidence="13 14">
    <name type="scientific">Ogataea philodendri</name>
    <dbReference type="NCBI Taxonomy" id="1378263"/>
    <lineage>
        <taxon>Eukaryota</taxon>
        <taxon>Fungi</taxon>
        <taxon>Dikarya</taxon>
        <taxon>Ascomycota</taxon>
        <taxon>Saccharomycotina</taxon>
        <taxon>Pichiomycetes</taxon>
        <taxon>Pichiales</taxon>
        <taxon>Pichiaceae</taxon>
        <taxon>Ogataea</taxon>
    </lineage>
</organism>
<proteinExistence type="inferred from homology"/>
<accession>A0A9P8P2B2</accession>
<reference evidence="13" key="1">
    <citation type="journal article" date="2021" name="Open Biol.">
        <title>Shared evolutionary footprints suggest mitochondrial oxidative damage underlies multiple complex I losses in fungi.</title>
        <authorList>
            <person name="Schikora-Tamarit M.A."/>
            <person name="Marcet-Houben M."/>
            <person name="Nosek J."/>
            <person name="Gabaldon T."/>
        </authorList>
    </citation>
    <scope>NUCLEOTIDE SEQUENCE</scope>
    <source>
        <strain evidence="13">CBS6075</strain>
    </source>
</reference>
<dbReference type="GO" id="GO:0051028">
    <property type="term" value="P:mRNA transport"/>
    <property type="evidence" value="ECO:0007669"/>
    <property type="project" value="UniProtKB-UniRule"/>
</dbReference>
<evidence type="ECO:0000256" key="8">
    <source>
        <dbReference type="ARBA" id="ARBA00023054"/>
    </source>
</evidence>
<evidence type="ECO:0000256" key="4">
    <source>
        <dbReference type="ARBA" id="ARBA00022448"/>
    </source>
</evidence>
<dbReference type="GO" id="GO:0005789">
    <property type="term" value="C:endoplasmic reticulum membrane"/>
    <property type="evidence" value="ECO:0007669"/>
    <property type="project" value="UniProtKB-SubCell"/>
</dbReference>
<dbReference type="InterPro" id="IPR031398">
    <property type="entry name" value="She3"/>
</dbReference>
<keyword evidence="9 11" id="KW-0472">Membrane</keyword>
<comment type="function">
    <text evidence="10">RNA-binding protein that binds specific mRNAs including the ASH1 mRNA, coding for a repressor of the HO endonuclease. Part of the mRNA localization machinery that restricts accumulation of certain proteins to the bud and in the daughter cell. Required for the delivery of cortical endoplasmic reticulum into the emerging bud.</text>
</comment>
<dbReference type="AlphaFoldDB" id="A0A9P8P2B2"/>
<gene>
    <name evidence="11" type="primary">SHE3</name>
    <name evidence="13" type="ORF">OGAPHI_005238</name>
</gene>
<evidence type="ECO:0000256" key="12">
    <source>
        <dbReference type="SAM" id="MobiDB-lite"/>
    </source>
</evidence>
<keyword evidence="6 11" id="KW-0256">Endoplasmic reticulum</keyword>
<evidence type="ECO:0000256" key="7">
    <source>
        <dbReference type="ARBA" id="ARBA00022884"/>
    </source>
</evidence>
<comment type="similarity">
    <text evidence="2 11">Belongs to the SHE3 family.</text>
</comment>
<dbReference type="GO" id="GO:0048309">
    <property type="term" value="P:endoplasmic reticulum inheritance"/>
    <property type="evidence" value="ECO:0007669"/>
    <property type="project" value="InterPro"/>
</dbReference>
<evidence type="ECO:0000313" key="14">
    <source>
        <dbReference type="Proteomes" id="UP000769157"/>
    </source>
</evidence>
<keyword evidence="4 11" id="KW-0813">Transport</keyword>
<dbReference type="OrthoDB" id="6088208at2759"/>
<dbReference type="Pfam" id="PF17078">
    <property type="entry name" value="SHE3"/>
    <property type="match status" value="1"/>
</dbReference>
<comment type="subcellular location">
    <subcellularLocation>
        <location evidence="1 11">Endoplasmic reticulum membrane</location>
        <topology evidence="1 11">Peripheral membrane protein</topology>
    </subcellularLocation>
</comment>
<feature type="region of interest" description="Disordered" evidence="12">
    <location>
        <begin position="471"/>
        <end position="497"/>
    </location>
</feature>
<evidence type="ECO:0000256" key="11">
    <source>
        <dbReference type="RuleBase" id="RU362142"/>
    </source>
</evidence>
<evidence type="ECO:0000256" key="1">
    <source>
        <dbReference type="ARBA" id="ARBA00004406"/>
    </source>
</evidence>
<evidence type="ECO:0000256" key="9">
    <source>
        <dbReference type="ARBA" id="ARBA00023136"/>
    </source>
</evidence>
<evidence type="ECO:0000256" key="5">
    <source>
        <dbReference type="ARBA" id="ARBA00022816"/>
    </source>
</evidence>
<keyword evidence="5 11" id="KW-0509">mRNA transport</keyword>
<evidence type="ECO:0000256" key="6">
    <source>
        <dbReference type="ARBA" id="ARBA00022824"/>
    </source>
</evidence>
<dbReference type="EMBL" id="JAEUBE010000366">
    <property type="protein sequence ID" value="KAH3663835.1"/>
    <property type="molecule type" value="Genomic_DNA"/>
</dbReference>
<protein>
    <recommendedName>
        <fullName evidence="3 11">SWI5-dependent HO expression protein 3</fullName>
    </recommendedName>
</protein>
<evidence type="ECO:0000256" key="10">
    <source>
        <dbReference type="ARBA" id="ARBA00024975"/>
    </source>
</evidence>
<keyword evidence="14" id="KW-1185">Reference proteome</keyword>
<evidence type="ECO:0000256" key="2">
    <source>
        <dbReference type="ARBA" id="ARBA00008123"/>
    </source>
</evidence>
<name>A0A9P8P2B2_9ASCO</name>
<keyword evidence="8 11" id="KW-0175">Coiled coil</keyword>
<dbReference type="Proteomes" id="UP000769157">
    <property type="component" value="Unassembled WGS sequence"/>
</dbReference>
<feature type="coiled-coil region" evidence="11">
    <location>
        <begin position="23"/>
        <end position="120"/>
    </location>
</feature>
<keyword evidence="7 11" id="KW-0694">RNA-binding</keyword>
<dbReference type="GO" id="GO:0003723">
    <property type="term" value="F:RNA binding"/>
    <property type="evidence" value="ECO:0007669"/>
    <property type="project" value="UniProtKB-KW"/>
</dbReference>
<evidence type="ECO:0000313" key="13">
    <source>
        <dbReference type="EMBL" id="KAH3663835.1"/>
    </source>
</evidence>
<sequence>MTRTFPGKLDGPVSHHGGTSRVIESLQGEIDRLGDEVDDKDTEIADLKRKLAVVSRQNQVFGEQLSNARHEREVAEALLSRKERKLLDLEAQLTEACSAADAWMCEQESLRRKLASVQEEGKRGTEETERLKIAYDTVVASHKQYKLHASEEIEQLRRQLVSFAQETRAKLQHDLQAISDTDQEITANCRLMDDVSKQKDRTYLQKQAIVEEELTELTEAVKVQGHKITSMVTECEDTLLNLQRARANVLNRKETPPSEQSLNFSLVVNLDVHETTFGGQTRNGLDLVGQSVQIASTDGCLDVSDWENESGWDTLKLGVMRKRVLGLGNTDWQVGEALGSVLFDLFLGLRQELDRAGTVHHLRDTLDLLLDGRTLGRVEVLGTLSTLLPVVGNNGVSRTGSESSFLDNLVLLGRVGRHSVDGHNNVHAVLLGVLDVFLQVGASGSEHLHVLGGILQWQWSTGLDLSSTTVHLQSSDSGHDDDHVGRQSRRSALNVEESLSTHGEVETSFGDDVSGLLLLFLSAQTWLSTCELQSHLIGQHRRGTDRNVGKWTSVHKHRSSLQSLHDVRLDGILHDGSQGTGASKVLTGDWLTGLRGSNNHLSESLSHVLQRRRKSQNSHHLRSNGDIESSLSGKTFFGRSLVDGDSSERSVVEVQNSLPGDGLWINVESDELGHLFLGPLLRIDGVETKFLDSWKQSNRNVSRAVFLLWTKSLPQSLIALGGLVEHSCVESSSQQIVGHSNGVDVTGDVHVELVHRDDLGKSSSSSTTLNTESWAHRRLSNVGKGLLSQSSTNGLSKTHSGGGLTLTKWGWSDTGDQDVLTVFTVLQSVDHIELDLTLVSSIWFDFGFGDSVLGSNLANVLRSLISRDLVVRRDWLDKIQLKTFEV</sequence>
<evidence type="ECO:0000256" key="3">
    <source>
        <dbReference type="ARBA" id="ARBA00019884"/>
    </source>
</evidence>
<comment type="caution">
    <text evidence="13">The sequence shown here is derived from an EMBL/GenBank/DDBJ whole genome shotgun (WGS) entry which is preliminary data.</text>
</comment>
<reference evidence="13" key="2">
    <citation type="submission" date="2021-01" db="EMBL/GenBank/DDBJ databases">
        <authorList>
            <person name="Schikora-Tamarit M.A."/>
        </authorList>
    </citation>
    <scope>NUCLEOTIDE SEQUENCE</scope>
    <source>
        <strain evidence="13">CBS6075</strain>
    </source>
</reference>